<feature type="transmembrane region" description="Helical" evidence="1">
    <location>
        <begin position="478"/>
        <end position="496"/>
    </location>
</feature>
<dbReference type="Proteomes" id="UP000197290">
    <property type="component" value="Unassembled WGS sequence"/>
</dbReference>
<proteinExistence type="predicted"/>
<keyword evidence="1" id="KW-0812">Transmembrane</keyword>
<gene>
    <name evidence="2" type="ORF">SPDO_20920</name>
</gene>
<evidence type="ECO:0000313" key="3">
    <source>
        <dbReference type="Proteomes" id="UP000197290"/>
    </source>
</evidence>
<sequence>MTRHSHNIPKRRTLATFGQGQRRETLFWAISSGVAVFLAMLMLSLFGAISYVIIVPALIGLTFAKPQFALIVIFCAIYFQSIMISFLMQLGSDEGAIQASQAFSFIALTIMALCALAVLVTRKKNKIPVLGRRSNLILPSFLCLGVVALYAALGLTSASVASVASYVRLYCLLPFGIFIALAFARRFNTAFLCDVCIYFTLVALALGALEIAFPREFYTYSNMVPYVVTKYSDDVQLRDVDDLMRIATRSFLNLSSQFALDLKFVRPYGPTIHSITFAYVVTFGAAIAIVRRQWLALALCFPMLIFIGSKGVLVLVLCLLMIDFVSRGVSRRMVPWVFAILMIAYVVITLAYGAATADYHYLGLRGGIVGFFERPWGHGVGVGGNLSDLGRSDARDFQEFARSGASDFALESGFAVALYQMGVLGLIFFFLWYRVGRMLLQRSHDRSLNLADRRTCLIVGHGLLILIVTSIFQEETLSPASLGMWSILAVSILITTRQETSIASAGRIDAEPVPASLSKR</sequence>
<dbReference type="EMBL" id="NBBI01000003">
    <property type="protein sequence ID" value="OWK30406.1"/>
    <property type="molecule type" value="Genomic_DNA"/>
</dbReference>
<protein>
    <recommendedName>
        <fullName evidence="4">O-antigen ligase</fullName>
    </recommendedName>
</protein>
<reference evidence="2 3" key="1">
    <citation type="submission" date="2017-03" db="EMBL/GenBank/DDBJ databases">
        <title>Genome sequence of Sphingomonas dokdonensis DSM 21029.</title>
        <authorList>
            <person name="Poehlein A."/>
            <person name="Wuebbeler J.H."/>
            <person name="Steinbuechel A."/>
            <person name="Daniel R."/>
        </authorList>
    </citation>
    <scope>NUCLEOTIDE SEQUENCE [LARGE SCALE GENOMIC DNA]</scope>
    <source>
        <strain evidence="2 3">DSM 21029</strain>
    </source>
</reference>
<dbReference type="AlphaFoldDB" id="A0A245ZKY1"/>
<accession>A0A245ZKY1</accession>
<feature type="transmembrane region" description="Helical" evidence="1">
    <location>
        <begin position="167"/>
        <end position="184"/>
    </location>
</feature>
<evidence type="ECO:0008006" key="4">
    <source>
        <dbReference type="Google" id="ProtNLM"/>
    </source>
</evidence>
<keyword evidence="1" id="KW-1133">Transmembrane helix</keyword>
<feature type="transmembrane region" description="Helical" evidence="1">
    <location>
        <begin position="296"/>
        <end position="322"/>
    </location>
</feature>
<feature type="transmembrane region" description="Helical" evidence="1">
    <location>
        <begin position="334"/>
        <end position="355"/>
    </location>
</feature>
<keyword evidence="1" id="KW-0472">Membrane</keyword>
<feature type="transmembrane region" description="Helical" evidence="1">
    <location>
        <begin position="454"/>
        <end position="472"/>
    </location>
</feature>
<name>A0A245ZKY1_9SPHN</name>
<feature type="transmembrane region" description="Helical" evidence="1">
    <location>
        <begin position="102"/>
        <end position="120"/>
    </location>
</feature>
<evidence type="ECO:0000256" key="1">
    <source>
        <dbReference type="SAM" id="Phobius"/>
    </source>
</evidence>
<comment type="caution">
    <text evidence="2">The sequence shown here is derived from an EMBL/GenBank/DDBJ whole genome shotgun (WGS) entry which is preliminary data.</text>
</comment>
<feature type="transmembrane region" description="Helical" evidence="1">
    <location>
        <begin position="141"/>
        <end position="161"/>
    </location>
</feature>
<keyword evidence="3" id="KW-1185">Reference proteome</keyword>
<dbReference type="OrthoDB" id="8141108at2"/>
<dbReference type="RefSeq" id="WP_088367388.1">
    <property type="nucleotide sequence ID" value="NZ_NBBI01000003.1"/>
</dbReference>
<feature type="transmembrane region" description="Helical" evidence="1">
    <location>
        <begin position="26"/>
        <end position="59"/>
    </location>
</feature>
<feature type="transmembrane region" description="Helical" evidence="1">
    <location>
        <begin position="68"/>
        <end position="90"/>
    </location>
</feature>
<evidence type="ECO:0000313" key="2">
    <source>
        <dbReference type="EMBL" id="OWK30406.1"/>
    </source>
</evidence>
<feature type="transmembrane region" description="Helical" evidence="1">
    <location>
        <begin position="191"/>
        <end position="213"/>
    </location>
</feature>
<organism evidence="2 3">
    <name type="scientific">Sphingomonas dokdonensis</name>
    <dbReference type="NCBI Taxonomy" id="344880"/>
    <lineage>
        <taxon>Bacteria</taxon>
        <taxon>Pseudomonadati</taxon>
        <taxon>Pseudomonadota</taxon>
        <taxon>Alphaproteobacteria</taxon>
        <taxon>Sphingomonadales</taxon>
        <taxon>Sphingomonadaceae</taxon>
        <taxon>Sphingomonas</taxon>
    </lineage>
</organism>
<feature type="transmembrane region" description="Helical" evidence="1">
    <location>
        <begin position="413"/>
        <end position="433"/>
    </location>
</feature>
<feature type="transmembrane region" description="Helical" evidence="1">
    <location>
        <begin position="272"/>
        <end position="290"/>
    </location>
</feature>